<dbReference type="GO" id="GO:0045454">
    <property type="term" value="P:cell redox homeostasis"/>
    <property type="evidence" value="ECO:0007669"/>
    <property type="project" value="TreeGrafter"/>
</dbReference>
<dbReference type="Proteomes" id="UP000321513">
    <property type="component" value="Unassembled WGS sequence"/>
</dbReference>
<reference evidence="8 9" key="1">
    <citation type="submission" date="2019-07" db="EMBL/GenBank/DDBJ databases">
        <title>Whole genome shotgun sequence of Segetibacter aerophilus NBRC 106135.</title>
        <authorList>
            <person name="Hosoyama A."/>
            <person name="Uohara A."/>
            <person name="Ohji S."/>
            <person name="Ichikawa N."/>
        </authorList>
    </citation>
    <scope>NUCLEOTIDE SEQUENCE [LARGE SCALE GENOMIC DNA]</scope>
    <source>
        <strain evidence="8 9">NBRC 106135</strain>
    </source>
</reference>
<dbReference type="GO" id="GO:0015035">
    <property type="term" value="F:protein-disulfide reductase activity"/>
    <property type="evidence" value="ECO:0007669"/>
    <property type="project" value="TreeGrafter"/>
</dbReference>
<feature type="transmembrane region" description="Helical" evidence="6">
    <location>
        <begin position="297"/>
        <end position="322"/>
    </location>
</feature>
<evidence type="ECO:0000256" key="3">
    <source>
        <dbReference type="ARBA" id="ARBA00022748"/>
    </source>
</evidence>
<name>A0A512BEF5_9BACT</name>
<feature type="transmembrane region" description="Helical" evidence="6">
    <location>
        <begin position="222"/>
        <end position="242"/>
    </location>
</feature>
<feature type="transmembrane region" description="Helical" evidence="6">
    <location>
        <begin position="401"/>
        <end position="421"/>
    </location>
</feature>
<accession>A0A512BEF5</accession>
<dbReference type="AlphaFoldDB" id="A0A512BEF5"/>
<feature type="transmembrane region" description="Helical" evidence="6">
    <location>
        <begin position="371"/>
        <end position="389"/>
    </location>
</feature>
<evidence type="ECO:0000256" key="4">
    <source>
        <dbReference type="ARBA" id="ARBA00022989"/>
    </source>
</evidence>
<dbReference type="InterPro" id="IPR003834">
    <property type="entry name" value="Cyt_c_assmbl_TM_dom"/>
</dbReference>
<dbReference type="Pfam" id="PF02683">
    <property type="entry name" value="DsbD_TM"/>
    <property type="match status" value="1"/>
</dbReference>
<comment type="subcellular location">
    <subcellularLocation>
        <location evidence="1">Membrane</location>
        <topology evidence="1">Multi-pass membrane protein</topology>
    </subcellularLocation>
</comment>
<protein>
    <recommendedName>
        <fullName evidence="7">Cytochrome C biogenesis protein transmembrane domain-containing protein</fullName>
    </recommendedName>
</protein>
<dbReference type="EMBL" id="BJYT01000010">
    <property type="protein sequence ID" value="GEO10353.1"/>
    <property type="molecule type" value="Genomic_DNA"/>
</dbReference>
<evidence type="ECO:0000256" key="6">
    <source>
        <dbReference type="SAM" id="Phobius"/>
    </source>
</evidence>
<keyword evidence="5 6" id="KW-0472">Membrane</keyword>
<organism evidence="8 9">
    <name type="scientific">Segetibacter aerophilus</name>
    <dbReference type="NCBI Taxonomy" id="670293"/>
    <lineage>
        <taxon>Bacteria</taxon>
        <taxon>Pseudomonadati</taxon>
        <taxon>Bacteroidota</taxon>
        <taxon>Chitinophagia</taxon>
        <taxon>Chitinophagales</taxon>
        <taxon>Chitinophagaceae</taxon>
        <taxon>Segetibacter</taxon>
    </lineage>
</organism>
<dbReference type="Pfam" id="PF13899">
    <property type="entry name" value="Thioredoxin_7"/>
    <property type="match status" value="1"/>
</dbReference>
<dbReference type="InterPro" id="IPR036249">
    <property type="entry name" value="Thioredoxin-like_sf"/>
</dbReference>
<dbReference type="GO" id="GO:0017004">
    <property type="term" value="P:cytochrome complex assembly"/>
    <property type="evidence" value="ECO:0007669"/>
    <property type="project" value="UniProtKB-KW"/>
</dbReference>
<evidence type="ECO:0000313" key="9">
    <source>
        <dbReference type="Proteomes" id="UP000321513"/>
    </source>
</evidence>
<keyword evidence="3" id="KW-0201">Cytochrome c-type biogenesis</keyword>
<gene>
    <name evidence="8" type="ORF">SAE01_28490</name>
</gene>
<dbReference type="GO" id="GO:0016020">
    <property type="term" value="C:membrane"/>
    <property type="evidence" value="ECO:0007669"/>
    <property type="project" value="UniProtKB-SubCell"/>
</dbReference>
<keyword evidence="2 6" id="KW-0812">Transmembrane</keyword>
<feature type="transmembrane region" description="Helical" evidence="6">
    <location>
        <begin position="334"/>
        <end position="351"/>
    </location>
</feature>
<dbReference type="PANTHER" id="PTHR32234:SF0">
    <property type="entry name" value="THIOL:DISULFIDE INTERCHANGE PROTEIN DSBD"/>
    <property type="match status" value="1"/>
</dbReference>
<feature type="transmembrane region" description="Helical" evidence="6">
    <location>
        <begin position="263"/>
        <end position="285"/>
    </location>
</feature>
<evidence type="ECO:0000313" key="8">
    <source>
        <dbReference type="EMBL" id="GEO10353.1"/>
    </source>
</evidence>
<sequence>MQFSFSGNRDEKGAYLSIKAKISDKVQLFSTKKKSVDDAFCSSVEIDSLSQKYLKDSLIEIGNLKTAMNAAAGEEVRYFSDSVEWRQPLNLAAADSAKIKGTVTWLASFNDEFPTGDESFSVKIKAVGAPSTAAATTDDGSLWSTFFLCLVTGLVAVLTPCVFPLVPVTVSFFLKRSKSRGEGLRNATFYSLSIILIYTIPTLVLTLLFGGNALYNISTHPVTNLLFFAIFILFAISFFGAFDISLPNSWANKADEKAGKGGLVGIFFMALTLVIVSFSCTGPIVGTLLGKTATQGVTLAPVMGMLGFGIGLALPFSLFAYFPSMLKSLPKSGGWLNTVKVTFGFIELALAMKFLSNVDLAYHWRLLDREIFLVIWIVIFTLQGMYLLGKLKFSHDSDLPFITVPRLFFAIASFCFALYLFPGLWGAPLKGIGGWLPHTSTQDFNLQDIKYQLEDLKASGVSSGSSKTAAPPAKKYVDKLHTPFRLPGYFDLEEGMAAAKILNKPVMLDFTGHSCANCRKMEAEVWADPEVLRRIKEDFVLISLYVDESTELPDDEQYTNKAGEKIVTVGDKNKDFEITKFGFNAQPLYMFLDLNQNPLSDIKYGYDSNVKKFVDHLEMVKRKFEGK</sequence>
<keyword evidence="4 6" id="KW-1133">Transmembrane helix</keyword>
<dbReference type="PANTHER" id="PTHR32234">
    <property type="entry name" value="THIOL:DISULFIDE INTERCHANGE PROTEIN DSBD"/>
    <property type="match status" value="1"/>
</dbReference>
<evidence type="ECO:0000256" key="1">
    <source>
        <dbReference type="ARBA" id="ARBA00004141"/>
    </source>
</evidence>
<dbReference type="Gene3D" id="3.40.30.10">
    <property type="entry name" value="Glutaredoxin"/>
    <property type="match status" value="1"/>
</dbReference>
<evidence type="ECO:0000256" key="2">
    <source>
        <dbReference type="ARBA" id="ARBA00022692"/>
    </source>
</evidence>
<proteinExistence type="predicted"/>
<feature type="transmembrane region" description="Helical" evidence="6">
    <location>
        <begin position="142"/>
        <end position="166"/>
    </location>
</feature>
<keyword evidence="9" id="KW-1185">Reference proteome</keyword>
<feature type="domain" description="Cytochrome C biogenesis protein transmembrane" evidence="7">
    <location>
        <begin position="143"/>
        <end position="357"/>
    </location>
</feature>
<comment type="caution">
    <text evidence="8">The sequence shown here is derived from an EMBL/GenBank/DDBJ whole genome shotgun (WGS) entry which is preliminary data.</text>
</comment>
<dbReference type="SUPFAM" id="SSF52833">
    <property type="entry name" value="Thioredoxin-like"/>
    <property type="match status" value="1"/>
</dbReference>
<evidence type="ECO:0000256" key="5">
    <source>
        <dbReference type="ARBA" id="ARBA00023136"/>
    </source>
</evidence>
<evidence type="ECO:0000259" key="7">
    <source>
        <dbReference type="Pfam" id="PF02683"/>
    </source>
</evidence>
<feature type="transmembrane region" description="Helical" evidence="6">
    <location>
        <begin position="187"/>
        <end position="210"/>
    </location>
</feature>